<evidence type="ECO:0000256" key="7">
    <source>
        <dbReference type="ARBA" id="ARBA00022840"/>
    </source>
</evidence>
<dbReference type="Gene3D" id="1.10.287.1080">
    <property type="entry name" value="MazG-like"/>
    <property type="match status" value="1"/>
</dbReference>
<dbReference type="InterPro" id="IPR021130">
    <property type="entry name" value="PRib-ATP_PPHydrolase-like"/>
</dbReference>
<sequence>MSGFSLKDLETIVAERGSSGADDSWTARLFAKGIDKAAQKMGEEAVETVIAAVKGERDAVISESADLLYHWLVVLALSGVSLDEVLAELEARTNRSGVAEKAARNSG</sequence>
<keyword evidence="4 9" id="KW-0028">Amino-acid biosynthesis</keyword>
<dbReference type="SUPFAM" id="SSF101386">
    <property type="entry name" value="all-alpha NTP pyrophosphatases"/>
    <property type="match status" value="1"/>
</dbReference>
<evidence type="ECO:0000313" key="11">
    <source>
        <dbReference type="Proteomes" id="UP001559025"/>
    </source>
</evidence>
<comment type="subcellular location">
    <subcellularLocation>
        <location evidence="9">Cytoplasm</location>
    </subcellularLocation>
</comment>
<protein>
    <recommendedName>
        <fullName evidence="9">Phosphoribosyl-ATP pyrophosphatase</fullName>
        <shortName evidence="9">PRA-PH</shortName>
        <ecNumber evidence="9">3.6.1.31</ecNumber>
    </recommendedName>
</protein>
<keyword evidence="9" id="KW-0963">Cytoplasm</keyword>
<comment type="catalytic activity">
    <reaction evidence="1 9">
        <text>1-(5-phospho-beta-D-ribosyl)-ATP + H2O = 1-(5-phospho-beta-D-ribosyl)-5'-AMP + diphosphate + H(+)</text>
        <dbReference type="Rhea" id="RHEA:22828"/>
        <dbReference type="ChEBI" id="CHEBI:15377"/>
        <dbReference type="ChEBI" id="CHEBI:15378"/>
        <dbReference type="ChEBI" id="CHEBI:33019"/>
        <dbReference type="ChEBI" id="CHEBI:59457"/>
        <dbReference type="ChEBI" id="CHEBI:73183"/>
        <dbReference type="EC" id="3.6.1.31"/>
    </reaction>
</comment>
<dbReference type="NCBIfam" id="NF001613">
    <property type="entry name" value="PRK00400.1-5"/>
    <property type="match status" value="1"/>
</dbReference>
<dbReference type="InterPro" id="IPR008179">
    <property type="entry name" value="HisE"/>
</dbReference>
<name>A0ABV3WMU5_9HYPH</name>
<comment type="similarity">
    <text evidence="3 9">Belongs to the PRA-PH family.</text>
</comment>
<keyword evidence="8 9" id="KW-0368">Histidine biosynthesis</keyword>
<keyword evidence="7 9" id="KW-0067">ATP-binding</keyword>
<comment type="pathway">
    <text evidence="2 9">Amino-acid biosynthesis; L-histidine biosynthesis; L-histidine from 5-phospho-alpha-D-ribose 1-diphosphate: step 2/9.</text>
</comment>
<dbReference type="CDD" id="cd11534">
    <property type="entry name" value="NTP-PPase_HisIE_like"/>
    <property type="match status" value="1"/>
</dbReference>
<keyword evidence="11" id="KW-1185">Reference proteome</keyword>
<dbReference type="EC" id="3.6.1.31" evidence="9"/>
<dbReference type="Pfam" id="PF01503">
    <property type="entry name" value="PRA-PH"/>
    <property type="match status" value="1"/>
</dbReference>
<reference evidence="10 11" key="1">
    <citation type="submission" date="2024-01" db="EMBL/GenBank/DDBJ databases">
        <title>New evidence supports the origin of RcGTA from prophage.</title>
        <authorList>
            <person name="Xu Y."/>
            <person name="Liu B."/>
            <person name="Chen F."/>
        </authorList>
    </citation>
    <scope>NUCLEOTIDE SEQUENCE [LARGE SCALE GENOMIC DNA]</scope>
    <source>
        <strain evidence="10 11">CBW1107-2</strain>
    </source>
</reference>
<dbReference type="RefSeq" id="WP_173188649.1">
    <property type="nucleotide sequence ID" value="NZ_JABETK010000001.1"/>
</dbReference>
<evidence type="ECO:0000256" key="1">
    <source>
        <dbReference type="ARBA" id="ARBA00001460"/>
    </source>
</evidence>
<dbReference type="PANTHER" id="PTHR42945">
    <property type="entry name" value="HISTIDINE BIOSYNTHESIS BIFUNCTIONAL PROTEIN"/>
    <property type="match status" value="1"/>
</dbReference>
<organism evidence="10 11">
    <name type="scientific">Neoaquamicrobium sediminum</name>
    <dbReference type="NCBI Taxonomy" id="1849104"/>
    <lineage>
        <taxon>Bacteria</taxon>
        <taxon>Pseudomonadati</taxon>
        <taxon>Pseudomonadota</taxon>
        <taxon>Alphaproteobacteria</taxon>
        <taxon>Hyphomicrobiales</taxon>
        <taxon>Phyllobacteriaceae</taxon>
        <taxon>Neoaquamicrobium</taxon>
    </lineage>
</organism>
<dbReference type="HAMAP" id="MF_01020">
    <property type="entry name" value="HisE"/>
    <property type="match status" value="1"/>
</dbReference>
<accession>A0ABV3WMU5</accession>
<keyword evidence="6 9" id="KW-0378">Hydrolase</keyword>
<proteinExistence type="inferred from homology"/>
<evidence type="ECO:0000256" key="3">
    <source>
        <dbReference type="ARBA" id="ARBA00009392"/>
    </source>
</evidence>
<dbReference type="EMBL" id="JAZHFV010000001">
    <property type="protein sequence ID" value="MEX4005978.1"/>
    <property type="molecule type" value="Genomic_DNA"/>
</dbReference>
<gene>
    <name evidence="9" type="primary">hisE</name>
    <name evidence="10" type="ORF">V1479_01605</name>
</gene>
<dbReference type="Proteomes" id="UP001559025">
    <property type="component" value="Unassembled WGS sequence"/>
</dbReference>
<evidence type="ECO:0000256" key="8">
    <source>
        <dbReference type="ARBA" id="ARBA00023102"/>
    </source>
</evidence>
<dbReference type="PANTHER" id="PTHR42945:SF1">
    <property type="entry name" value="HISTIDINE BIOSYNTHESIS BIFUNCTIONAL PROTEIN HIS7"/>
    <property type="match status" value="1"/>
</dbReference>
<comment type="caution">
    <text evidence="10">The sequence shown here is derived from an EMBL/GenBank/DDBJ whole genome shotgun (WGS) entry which is preliminary data.</text>
</comment>
<evidence type="ECO:0000256" key="9">
    <source>
        <dbReference type="HAMAP-Rule" id="MF_01020"/>
    </source>
</evidence>
<evidence type="ECO:0000256" key="4">
    <source>
        <dbReference type="ARBA" id="ARBA00022605"/>
    </source>
</evidence>
<dbReference type="NCBIfam" id="TIGR03188">
    <property type="entry name" value="histidine_hisI"/>
    <property type="match status" value="1"/>
</dbReference>
<keyword evidence="5 9" id="KW-0547">Nucleotide-binding</keyword>
<dbReference type="NCBIfam" id="NF001611">
    <property type="entry name" value="PRK00400.1-3"/>
    <property type="match status" value="1"/>
</dbReference>
<evidence type="ECO:0000256" key="2">
    <source>
        <dbReference type="ARBA" id="ARBA00005204"/>
    </source>
</evidence>
<evidence type="ECO:0000256" key="5">
    <source>
        <dbReference type="ARBA" id="ARBA00022741"/>
    </source>
</evidence>
<evidence type="ECO:0000256" key="6">
    <source>
        <dbReference type="ARBA" id="ARBA00022801"/>
    </source>
</evidence>
<dbReference type="GO" id="GO:0004636">
    <property type="term" value="F:phosphoribosyl-ATP diphosphatase activity"/>
    <property type="evidence" value="ECO:0007669"/>
    <property type="project" value="UniProtKB-EC"/>
</dbReference>
<evidence type="ECO:0000313" key="10">
    <source>
        <dbReference type="EMBL" id="MEX4005978.1"/>
    </source>
</evidence>